<reference evidence="1" key="1">
    <citation type="submission" date="2023-10" db="EMBL/GenBank/DDBJ databases">
        <authorList>
            <person name="Chen Y."/>
            <person name="Shah S."/>
            <person name="Dougan E. K."/>
            <person name="Thang M."/>
            <person name="Chan C."/>
        </authorList>
    </citation>
    <scope>NUCLEOTIDE SEQUENCE [LARGE SCALE GENOMIC DNA]</scope>
</reference>
<accession>A0ABN9QS55</accession>
<protein>
    <recommendedName>
        <fullName evidence="3">RNA helicase</fullName>
    </recommendedName>
</protein>
<dbReference type="Proteomes" id="UP001189429">
    <property type="component" value="Unassembled WGS sequence"/>
</dbReference>
<keyword evidence="2" id="KW-1185">Reference proteome</keyword>
<feature type="non-terminal residue" evidence="1">
    <location>
        <position position="143"/>
    </location>
</feature>
<evidence type="ECO:0008006" key="3">
    <source>
        <dbReference type="Google" id="ProtNLM"/>
    </source>
</evidence>
<evidence type="ECO:0000313" key="2">
    <source>
        <dbReference type="Proteomes" id="UP001189429"/>
    </source>
</evidence>
<name>A0ABN9QS55_9DINO</name>
<organism evidence="1 2">
    <name type="scientific">Prorocentrum cordatum</name>
    <dbReference type="NCBI Taxonomy" id="2364126"/>
    <lineage>
        <taxon>Eukaryota</taxon>
        <taxon>Sar</taxon>
        <taxon>Alveolata</taxon>
        <taxon>Dinophyceae</taxon>
        <taxon>Prorocentrales</taxon>
        <taxon>Prorocentraceae</taxon>
        <taxon>Prorocentrum</taxon>
    </lineage>
</organism>
<gene>
    <name evidence="1" type="ORF">PCOR1329_LOCUS13708</name>
</gene>
<sequence>GKSAEQLFHAAAGSSGAVGFPEFLALARSFSERCPPDGLPEALTPDVIDEEMMERLFKHIAGCGGDRTATPTLQLAGFLELLARVSYRVAKATVLTEELDIASGAKGRIEAGEVLHAVGPPRSEGSGAAGMTRIRCRTSAGLE</sequence>
<comment type="caution">
    <text evidence="1">The sequence shown here is derived from an EMBL/GenBank/DDBJ whole genome shotgun (WGS) entry which is preliminary data.</text>
</comment>
<dbReference type="EMBL" id="CAUYUJ010004065">
    <property type="protein sequence ID" value="CAK0807989.1"/>
    <property type="molecule type" value="Genomic_DNA"/>
</dbReference>
<proteinExistence type="predicted"/>
<evidence type="ECO:0000313" key="1">
    <source>
        <dbReference type="EMBL" id="CAK0807989.1"/>
    </source>
</evidence>
<feature type="non-terminal residue" evidence="1">
    <location>
        <position position="1"/>
    </location>
</feature>